<comment type="caution">
    <text evidence="1">The sequence shown here is derived from an EMBL/GenBank/DDBJ whole genome shotgun (WGS) entry which is preliminary data.</text>
</comment>
<organism evidence="1 2">
    <name type="scientific">Candidatus Nitrosomaritimum aestuariumsis</name>
    <dbReference type="NCBI Taxonomy" id="3342354"/>
    <lineage>
        <taxon>Archaea</taxon>
        <taxon>Nitrososphaerota</taxon>
        <taxon>Nitrososphaeria</taxon>
        <taxon>Nitrosopumilales</taxon>
        <taxon>Nitrosopumilaceae</taxon>
        <taxon>Candidatus Nitrosomaritimum</taxon>
    </lineage>
</organism>
<dbReference type="Proteomes" id="UP000591542">
    <property type="component" value="Unassembled WGS sequence"/>
</dbReference>
<accession>A0AC60W6M9</accession>
<sequence>KASNDKASNDKASNDKASNDKASNDKGHGINEESKKCNSGQKKKGLC</sequence>
<feature type="non-terminal residue" evidence="1">
    <location>
        <position position="1"/>
    </location>
</feature>
<protein>
    <submittedName>
        <fullName evidence="1">Uncharacterized protein</fullName>
    </submittedName>
</protein>
<reference evidence="1 2" key="1">
    <citation type="journal article" date="2020" name="Appl. Environ. Microbiol.">
        <title>Genomic Characteristics of a Novel Species of Ammonia-Oxidizing Archaea from the Jiulong River Estuary.</title>
        <authorList>
            <person name="Zou D."/>
            <person name="Wan R."/>
            <person name="Han L."/>
            <person name="Xu M.N."/>
            <person name="Liu Y."/>
            <person name="Liu H."/>
            <person name="Kao S.J."/>
            <person name="Li M."/>
        </authorList>
    </citation>
    <scope>NUCLEOTIDE SEQUENCE [LARGE SCALE GENOMIC DNA]</scope>
    <source>
        <strain evidence="1">S2bin1</strain>
    </source>
</reference>
<name>A0AC60W6M9_9ARCH</name>
<evidence type="ECO:0000313" key="1">
    <source>
        <dbReference type="EMBL" id="MBA4462616.1"/>
    </source>
</evidence>
<evidence type="ECO:0000313" key="2">
    <source>
        <dbReference type="Proteomes" id="UP000591542"/>
    </source>
</evidence>
<proteinExistence type="predicted"/>
<gene>
    <name evidence="1" type="ORF">H2B01_00330</name>
</gene>
<dbReference type="EMBL" id="JACEMX010000014">
    <property type="protein sequence ID" value="MBA4462616.1"/>
    <property type="molecule type" value="Genomic_DNA"/>
</dbReference>